<evidence type="ECO:0000256" key="12">
    <source>
        <dbReference type="ARBA" id="ARBA00031030"/>
    </source>
</evidence>
<evidence type="ECO:0000256" key="11">
    <source>
        <dbReference type="ARBA" id="ARBA00023315"/>
    </source>
</evidence>
<reference evidence="16" key="1">
    <citation type="journal article" date="2019" name="Int. J. Syst. Evol. Microbiol.">
        <title>The Global Catalogue of Microorganisms (GCM) 10K type strain sequencing project: providing services to taxonomists for standard genome sequencing and annotation.</title>
        <authorList>
            <consortium name="The Broad Institute Genomics Platform"/>
            <consortium name="The Broad Institute Genome Sequencing Center for Infectious Disease"/>
            <person name="Wu L."/>
            <person name="Ma J."/>
        </authorList>
    </citation>
    <scope>NUCLEOTIDE SEQUENCE [LARGE SCALE GENOMIC DNA]</scope>
    <source>
        <strain evidence="16">CGMCC 1.10188</strain>
    </source>
</reference>
<feature type="transmembrane region" description="Helical" evidence="14">
    <location>
        <begin position="108"/>
        <end position="126"/>
    </location>
</feature>
<dbReference type="InterPro" id="IPR051085">
    <property type="entry name" value="MB_O-acyltransferase"/>
</dbReference>
<keyword evidence="16" id="KW-1185">Reference proteome</keyword>
<organism evidence="15 16">
    <name type="scientific">Tistrella bauzanensis</name>
    <dbReference type="NCBI Taxonomy" id="657419"/>
    <lineage>
        <taxon>Bacteria</taxon>
        <taxon>Pseudomonadati</taxon>
        <taxon>Pseudomonadota</taxon>
        <taxon>Alphaproteobacteria</taxon>
        <taxon>Geminicoccales</taxon>
        <taxon>Geminicoccaceae</taxon>
        <taxon>Tistrella</taxon>
    </lineage>
</organism>
<dbReference type="PIRSF" id="PIRSF016636">
    <property type="entry name" value="AlgI_DltB"/>
    <property type="match status" value="1"/>
</dbReference>
<evidence type="ECO:0000256" key="10">
    <source>
        <dbReference type="ARBA" id="ARBA00023136"/>
    </source>
</evidence>
<name>A0ABQ1J3B1_9PROT</name>
<comment type="subcellular location">
    <subcellularLocation>
        <location evidence="1">Cell membrane</location>
        <topology evidence="1">Multi-pass membrane protein</topology>
    </subcellularLocation>
</comment>
<evidence type="ECO:0000256" key="8">
    <source>
        <dbReference type="ARBA" id="ARBA00022841"/>
    </source>
</evidence>
<dbReference type="PANTHER" id="PTHR13285">
    <property type="entry name" value="ACYLTRANSFERASE"/>
    <property type="match status" value="1"/>
</dbReference>
<evidence type="ECO:0000256" key="5">
    <source>
        <dbReference type="ARBA" id="ARBA00022475"/>
    </source>
</evidence>
<sequence length="457" mass="50558">MLFQLPSFLIFLALFAGGLAICPRPMVPGYVFLASLIFYGWWYPPYTVVILAFVIATWVAGLLVRRRPGLLPLLVPLALLPLALFKYADFMLTSLEAVLNQPLPRLHWTLPLGVSFVTFTIISLLVDTARRPGQRAPNFMETAVYITFFPHLIAGPILRIGQILPQLNRIRLDRAGFTANLGLFAVGMLKKVLIADPIGAWVDASYAGIADGGGMGVIQSWLTMTGFAIQIYCDFSAYSDMAIALAGMFGVRFPENFHKPYIATSMSELWRRWHMTLSFWLRDYVFKPLHKRFYRHARQAAIVMTMVISGLWHGADWTFVLWGLIQGVIMAAESASGYAQWAGHQRGIRRALCVTLFFVVWVLVLTFFRAPSIDAALVVLSSAFGGHGPGIVPAQAPLIVGLIAITLVLHPLDTIDRVRAAAARVPAALALPVLLVVIIGCSMIAAGRPQTFYYFDF</sequence>
<evidence type="ECO:0000313" key="15">
    <source>
        <dbReference type="EMBL" id="GGB57773.1"/>
    </source>
</evidence>
<keyword evidence="5 13" id="KW-1003">Cell membrane</keyword>
<gene>
    <name evidence="15" type="ORF">GCM10011505_43310</name>
</gene>
<feature type="transmembrane region" description="Helical" evidence="14">
    <location>
        <begin position="351"/>
        <end position="370"/>
    </location>
</feature>
<feature type="transmembrane region" description="Helical" evidence="14">
    <location>
        <begin position="421"/>
        <end position="447"/>
    </location>
</feature>
<evidence type="ECO:0000256" key="1">
    <source>
        <dbReference type="ARBA" id="ARBA00004651"/>
    </source>
</evidence>
<dbReference type="InterPro" id="IPR028362">
    <property type="entry name" value="AlgI"/>
</dbReference>
<comment type="pathway">
    <text evidence="2">Glycan biosynthesis; alginate biosynthesis.</text>
</comment>
<keyword evidence="11 13" id="KW-0012">Acyltransferase</keyword>
<feature type="transmembrane region" description="Helical" evidence="14">
    <location>
        <begin position="70"/>
        <end position="88"/>
    </location>
</feature>
<feature type="transmembrane region" description="Helical" evidence="14">
    <location>
        <begin position="390"/>
        <end position="409"/>
    </location>
</feature>
<evidence type="ECO:0000256" key="4">
    <source>
        <dbReference type="ARBA" id="ARBA00016084"/>
    </source>
</evidence>
<evidence type="ECO:0000256" key="3">
    <source>
        <dbReference type="ARBA" id="ARBA00010323"/>
    </source>
</evidence>
<evidence type="ECO:0000256" key="14">
    <source>
        <dbReference type="SAM" id="Phobius"/>
    </source>
</evidence>
<evidence type="ECO:0000256" key="7">
    <source>
        <dbReference type="ARBA" id="ARBA00022692"/>
    </source>
</evidence>
<proteinExistence type="inferred from homology"/>
<keyword evidence="6 13" id="KW-0808">Transferase</keyword>
<protein>
    <recommendedName>
        <fullName evidence="4">Probable alginate O-acetylase AlgI</fullName>
    </recommendedName>
    <alternativeName>
        <fullName evidence="12">Alginate biosynthesis protein AlgI</fullName>
    </alternativeName>
</protein>
<dbReference type="PIRSF" id="PIRSF500217">
    <property type="entry name" value="AlgI"/>
    <property type="match status" value="1"/>
</dbReference>
<feature type="transmembrane region" description="Helical" evidence="14">
    <location>
        <begin position="44"/>
        <end position="63"/>
    </location>
</feature>
<keyword evidence="10 13" id="KW-0472">Membrane</keyword>
<dbReference type="PANTHER" id="PTHR13285:SF23">
    <property type="entry name" value="TEICHOIC ACID D-ALANYLTRANSFERASE"/>
    <property type="match status" value="1"/>
</dbReference>
<dbReference type="Pfam" id="PF03062">
    <property type="entry name" value="MBOAT"/>
    <property type="match status" value="1"/>
</dbReference>
<evidence type="ECO:0000256" key="6">
    <source>
        <dbReference type="ARBA" id="ARBA00022679"/>
    </source>
</evidence>
<keyword evidence="9 14" id="KW-1133">Transmembrane helix</keyword>
<dbReference type="RefSeq" id="WP_188581840.1">
    <property type="nucleotide sequence ID" value="NZ_BMDZ01000074.1"/>
</dbReference>
<keyword evidence="8" id="KW-0016">Alginate biosynthesis</keyword>
<dbReference type="InterPro" id="IPR024194">
    <property type="entry name" value="Ac/AlaTfrase_AlgI/DltB"/>
</dbReference>
<dbReference type="InterPro" id="IPR004299">
    <property type="entry name" value="MBOAT_fam"/>
</dbReference>
<evidence type="ECO:0000313" key="16">
    <source>
        <dbReference type="Proteomes" id="UP000603352"/>
    </source>
</evidence>
<dbReference type="EMBL" id="BMDZ01000074">
    <property type="protein sequence ID" value="GGB57773.1"/>
    <property type="molecule type" value="Genomic_DNA"/>
</dbReference>
<accession>A0ABQ1J3B1</accession>
<dbReference type="Proteomes" id="UP000603352">
    <property type="component" value="Unassembled WGS sequence"/>
</dbReference>
<keyword evidence="7 14" id="KW-0812">Transmembrane</keyword>
<evidence type="ECO:0000256" key="2">
    <source>
        <dbReference type="ARBA" id="ARBA00005182"/>
    </source>
</evidence>
<comment type="caution">
    <text evidence="15">The sequence shown here is derived from an EMBL/GenBank/DDBJ whole genome shotgun (WGS) entry which is preliminary data.</text>
</comment>
<comment type="similarity">
    <text evidence="3 13">Belongs to the membrane-bound acyltransferase family.</text>
</comment>
<evidence type="ECO:0000256" key="13">
    <source>
        <dbReference type="PIRNR" id="PIRNR016636"/>
    </source>
</evidence>
<evidence type="ECO:0000256" key="9">
    <source>
        <dbReference type="ARBA" id="ARBA00022989"/>
    </source>
</evidence>